<dbReference type="Proteomes" id="UP000361836">
    <property type="component" value="Unassembled WGS sequence"/>
</dbReference>
<feature type="transmembrane region" description="Helical" evidence="14">
    <location>
        <begin position="96"/>
        <end position="117"/>
    </location>
</feature>
<feature type="transmembrane region" description="Helical" evidence="14">
    <location>
        <begin position="377"/>
        <end position="396"/>
    </location>
</feature>
<feature type="transmembrane region" description="Helical" evidence="14">
    <location>
        <begin position="326"/>
        <end position="356"/>
    </location>
</feature>
<dbReference type="OrthoDB" id="9796178at2"/>
<evidence type="ECO:0000256" key="2">
    <source>
        <dbReference type="ARBA" id="ARBA00011738"/>
    </source>
</evidence>
<evidence type="ECO:0000256" key="8">
    <source>
        <dbReference type="ARBA" id="ARBA00022989"/>
    </source>
</evidence>
<feature type="transmembrane region" description="Helical" evidence="14">
    <location>
        <begin position="41"/>
        <end position="65"/>
    </location>
</feature>
<dbReference type="InterPro" id="IPR051562">
    <property type="entry name" value="Ascorbate-PTS_EIIC"/>
</dbReference>
<keyword evidence="16" id="KW-1185">Reference proteome</keyword>
<dbReference type="AlphaFoldDB" id="A0A5K1JGL7"/>
<evidence type="ECO:0000313" key="16">
    <source>
        <dbReference type="Proteomes" id="UP000361836"/>
    </source>
</evidence>
<accession>A0A5K1JGL7</accession>
<keyword evidence="7 14" id="KW-0812">Transmembrane</keyword>
<evidence type="ECO:0000313" key="15">
    <source>
        <dbReference type="EMBL" id="VWM03785.1"/>
    </source>
</evidence>
<dbReference type="InterPro" id="IPR004703">
    <property type="entry name" value="PTS_sugar-sp_permease"/>
</dbReference>
<reference evidence="15 16" key="1">
    <citation type="submission" date="2019-10" db="EMBL/GenBank/DDBJ databases">
        <authorList>
            <person name="Wolf R A."/>
        </authorList>
    </citation>
    <scope>NUCLEOTIDE SEQUENCE [LARGE SCALE GENOMIC DNA]</scope>
    <source>
        <strain evidence="15">Collinsella_aerofaciens_MC2</strain>
    </source>
</reference>
<keyword evidence="8 14" id="KW-1133">Transmembrane helix</keyword>
<evidence type="ECO:0000256" key="6">
    <source>
        <dbReference type="ARBA" id="ARBA00022683"/>
    </source>
</evidence>
<dbReference type="Pfam" id="PF03611">
    <property type="entry name" value="EIIC-GAT"/>
    <property type="match status" value="1"/>
</dbReference>
<dbReference type="EMBL" id="CABWIE010000036">
    <property type="protein sequence ID" value="VWM03785.1"/>
    <property type="molecule type" value="Genomic_DNA"/>
</dbReference>
<name>A0A5K1JGL7_9ACTN</name>
<dbReference type="PANTHER" id="PTHR33843">
    <property type="entry name" value="ASCORBATE-SPECIFIC PTS SYSTEM EIIC COMPONENT"/>
    <property type="match status" value="1"/>
</dbReference>
<organism evidence="15 16">
    <name type="scientific">Collinsella aerofaciens</name>
    <dbReference type="NCBI Taxonomy" id="74426"/>
    <lineage>
        <taxon>Bacteria</taxon>
        <taxon>Bacillati</taxon>
        <taxon>Actinomycetota</taxon>
        <taxon>Coriobacteriia</taxon>
        <taxon>Coriobacteriales</taxon>
        <taxon>Coriobacteriaceae</taxon>
        <taxon>Collinsella</taxon>
    </lineage>
</organism>
<feature type="transmembrane region" description="Helical" evidence="14">
    <location>
        <begin position="151"/>
        <end position="172"/>
    </location>
</feature>
<proteinExistence type="inferred from homology"/>
<feature type="transmembrane region" description="Helical" evidence="14">
    <location>
        <begin position="267"/>
        <end position="291"/>
    </location>
</feature>
<keyword evidence="5" id="KW-0762">Sugar transport</keyword>
<keyword evidence="9 14" id="KW-0472">Membrane</keyword>
<evidence type="ECO:0000256" key="3">
    <source>
        <dbReference type="ARBA" id="ARBA00022448"/>
    </source>
</evidence>
<evidence type="ECO:0000256" key="13">
    <source>
        <dbReference type="ARBA" id="ARBA00042859"/>
    </source>
</evidence>
<comment type="function">
    <text evidence="10">The phosphoenolpyruvate-dependent sugar phosphotransferase system (sugar PTS), a major carbohydrate active transport system, catalyzes the phosphorylation of incoming sugar substrates concomitantly with their translocation across the cell membrane. The enzyme II UlaABC PTS system is involved in ascorbate transport.</text>
</comment>
<keyword evidence="3" id="KW-0813">Transport</keyword>
<feature type="transmembrane region" description="Helical" evidence="14">
    <location>
        <begin position="233"/>
        <end position="255"/>
    </location>
</feature>
<comment type="subunit">
    <text evidence="2">Homodimer.</text>
</comment>
<protein>
    <recommendedName>
        <fullName evidence="12">Ascorbate-specific PTS system EIIC component</fullName>
    </recommendedName>
    <alternativeName>
        <fullName evidence="13">Ascorbate-specific permease IIC component UlaA</fullName>
    </alternativeName>
</protein>
<evidence type="ECO:0000256" key="5">
    <source>
        <dbReference type="ARBA" id="ARBA00022597"/>
    </source>
</evidence>
<dbReference type="GO" id="GO:0009401">
    <property type="term" value="P:phosphoenolpyruvate-dependent sugar phosphotransferase system"/>
    <property type="evidence" value="ECO:0007669"/>
    <property type="project" value="UniProtKB-KW"/>
</dbReference>
<evidence type="ECO:0000256" key="9">
    <source>
        <dbReference type="ARBA" id="ARBA00023136"/>
    </source>
</evidence>
<dbReference type="GO" id="GO:0005886">
    <property type="term" value="C:plasma membrane"/>
    <property type="evidence" value="ECO:0007669"/>
    <property type="project" value="UniProtKB-SubCell"/>
</dbReference>
<evidence type="ECO:0000256" key="1">
    <source>
        <dbReference type="ARBA" id="ARBA00004651"/>
    </source>
</evidence>
<sequence length="435" mass="45824">MAVLEFIINNILTQAAVVIGLVACLGLVLQKKSVNDVLLGTFKTMLGFLVLAAGSSVMQGSLAYFGDMFNSAFGFNGMTAVVASIEGINGQAMTDLGLGSEIAICLAGIFVVNIILARFTKFKYVFLTGQALLWESTLCVVFAFFCGMRGIPLIVVSSIVGGAFATLMPAFAQPVVRKITESDDIALGHFCTFGYMFTALVASITKKLAGGKESKSTEDLEIPQSLSFLQDTYAAVGLVMIVFYLVVAAFAGPAAAADYCGATNYMVYAFLQAMQFVVGLYVLLAGVRLLLAELVPAFQGISMKLVPDARPALDCPVLFTYAPNAVIFGFVFTTLGSLIGMAITGFMGTLVIPGVMSNFFAGGTAGIFGNAIDGRRGAIIGCIFHGIFIMILPALLSPMLAQIGFVNMTCTDVDTVVTGFFFMAIKSILGVFGIA</sequence>
<evidence type="ECO:0000256" key="4">
    <source>
        <dbReference type="ARBA" id="ARBA00022475"/>
    </source>
</evidence>
<comment type="subcellular location">
    <subcellularLocation>
        <location evidence="1">Cell membrane</location>
        <topology evidence="1">Multi-pass membrane protein</topology>
    </subcellularLocation>
</comment>
<feature type="transmembrane region" description="Helical" evidence="14">
    <location>
        <begin position="124"/>
        <end position="145"/>
    </location>
</feature>
<gene>
    <name evidence="15" type="primary">ulaA</name>
    <name evidence="15" type="ORF">KCJAJFAP_01359</name>
</gene>
<evidence type="ECO:0000256" key="10">
    <source>
        <dbReference type="ARBA" id="ARBA00037387"/>
    </source>
</evidence>
<dbReference type="NCBIfam" id="NF006920">
    <property type="entry name" value="PRK09410.1-2"/>
    <property type="match status" value="1"/>
</dbReference>
<keyword evidence="6" id="KW-0598">Phosphotransferase system</keyword>
<comment type="similarity">
    <text evidence="11">Belongs to the UlaA family.</text>
</comment>
<keyword evidence="4" id="KW-1003">Cell membrane</keyword>
<feature type="transmembrane region" description="Helical" evidence="14">
    <location>
        <begin position="6"/>
        <end position="29"/>
    </location>
</feature>
<feature type="transmembrane region" description="Helical" evidence="14">
    <location>
        <begin position="416"/>
        <end position="434"/>
    </location>
</feature>
<evidence type="ECO:0000256" key="14">
    <source>
        <dbReference type="SAM" id="Phobius"/>
    </source>
</evidence>
<evidence type="ECO:0000256" key="7">
    <source>
        <dbReference type="ARBA" id="ARBA00022692"/>
    </source>
</evidence>
<evidence type="ECO:0000256" key="12">
    <source>
        <dbReference type="ARBA" id="ARBA00039702"/>
    </source>
</evidence>
<feature type="transmembrane region" description="Helical" evidence="14">
    <location>
        <begin position="184"/>
        <end position="204"/>
    </location>
</feature>
<evidence type="ECO:0000256" key="11">
    <source>
        <dbReference type="ARBA" id="ARBA00038218"/>
    </source>
</evidence>
<dbReference type="RefSeq" id="WP_152075021.1">
    <property type="nucleotide sequence ID" value="NZ_CAAKNU010000099.1"/>
</dbReference>
<dbReference type="PANTHER" id="PTHR33843:SF4">
    <property type="entry name" value="ASCORBATE-SPECIFIC PTS SYSTEM EIIC COMPONENT"/>
    <property type="match status" value="1"/>
</dbReference>